<evidence type="ECO:0000259" key="1">
    <source>
        <dbReference type="Pfam" id="PF10412"/>
    </source>
</evidence>
<dbReference type="Pfam" id="PF10412">
    <property type="entry name" value="TrwB_AAD_bind"/>
    <property type="match status" value="1"/>
</dbReference>
<keyword evidence="3" id="KW-1185">Reference proteome</keyword>
<evidence type="ECO:0000313" key="2">
    <source>
        <dbReference type="EMBL" id="KIE06296.1"/>
    </source>
</evidence>
<dbReference type="EMBL" id="JSWE01000004">
    <property type="protein sequence ID" value="KIE06296.1"/>
    <property type="molecule type" value="Genomic_DNA"/>
</dbReference>
<dbReference type="AlphaFoldDB" id="A0A0C1N1N2"/>
<organism evidence="2 3">
    <name type="scientific">Candidatus Jidaibacter acanthamoebae</name>
    <dbReference type="NCBI Taxonomy" id="86105"/>
    <lineage>
        <taxon>Bacteria</taxon>
        <taxon>Pseudomonadati</taxon>
        <taxon>Pseudomonadota</taxon>
        <taxon>Alphaproteobacteria</taxon>
        <taxon>Rickettsiales</taxon>
        <taxon>Candidatus Midichloriaceae</taxon>
        <taxon>Candidatus Jidaibacter</taxon>
    </lineage>
</organism>
<dbReference type="InterPro" id="IPR027417">
    <property type="entry name" value="P-loop_NTPase"/>
</dbReference>
<dbReference type="Gene3D" id="3.40.50.300">
    <property type="entry name" value="P-loop containing nucleotide triphosphate hydrolases"/>
    <property type="match status" value="1"/>
</dbReference>
<dbReference type="Proteomes" id="UP000031258">
    <property type="component" value="Unassembled WGS sequence"/>
</dbReference>
<reference evidence="2 3" key="1">
    <citation type="submission" date="2014-11" db="EMBL/GenBank/DDBJ databases">
        <title>A Rickettsiales Symbiont of Amoebae With Ancient Features.</title>
        <authorList>
            <person name="Schulz F."/>
            <person name="Martijn J."/>
            <person name="Wascher F."/>
            <person name="Kostanjsek R."/>
            <person name="Ettema T.J."/>
            <person name="Horn M."/>
        </authorList>
    </citation>
    <scope>NUCLEOTIDE SEQUENCE [LARGE SCALE GENOMIC DNA]</scope>
    <source>
        <strain evidence="2 3">UWC36</strain>
    </source>
</reference>
<name>A0A0C1N1N2_9RICK</name>
<proteinExistence type="predicted"/>
<comment type="caution">
    <text evidence="2">The sequence shown here is derived from an EMBL/GenBank/DDBJ whole genome shotgun (WGS) entry which is preliminary data.</text>
</comment>
<protein>
    <recommendedName>
        <fullName evidence="1">Type IV secretion system coupling protein TraD DNA-binding domain-containing protein</fullName>
    </recommendedName>
</protein>
<feature type="non-terminal residue" evidence="2">
    <location>
        <position position="1"/>
    </location>
</feature>
<dbReference type="SUPFAM" id="SSF52540">
    <property type="entry name" value="P-loop containing nucleoside triphosphate hydrolases"/>
    <property type="match status" value="1"/>
</dbReference>
<dbReference type="STRING" id="86105.NF27_AD00080"/>
<accession>A0A0C1N1N2</accession>
<dbReference type="InterPro" id="IPR019476">
    <property type="entry name" value="T4SS_TraD_DNA-bd"/>
</dbReference>
<feature type="domain" description="Type IV secretion system coupling protein TraD DNA-binding" evidence="1">
    <location>
        <begin position="1"/>
        <end position="74"/>
    </location>
</feature>
<dbReference type="RefSeq" id="WP_039454476.1">
    <property type="nucleotide sequence ID" value="NZ_JSWE01000004.1"/>
</dbReference>
<evidence type="ECO:0000313" key="3">
    <source>
        <dbReference type="Proteomes" id="UP000031258"/>
    </source>
</evidence>
<gene>
    <name evidence="2" type="ORF">NF27_AD00080</name>
</gene>
<dbReference type="OrthoDB" id="102453at2"/>
<sequence>DAKTARWCADTIGNQEVEIVNEGLSYGADKRRDGVNIAKNYREKNLVLPAEILSLPDLEGYLIMTGGYPIAKIKYDYKNWPALQESIIKGYDKQSNIVDKDLTEVEGLKEKAVIVSKESLTEEIEPENK</sequence>